<dbReference type="RefSeq" id="XP_018026552.1">
    <property type="nucleotide sequence ID" value="XM_018171063.2"/>
</dbReference>
<evidence type="ECO:0000256" key="3">
    <source>
        <dbReference type="ARBA" id="ARBA00022687"/>
    </source>
</evidence>
<dbReference type="Proteomes" id="UP000694843">
    <property type="component" value="Unplaced"/>
</dbReference>
<name>A0A8B7PME5_HYAAZ</name>
<comment type="subunit">
    <text evidence="10">Binds to the beta-catenin homolog arm or to gro.</text>
</comment>
<dbReference type="InterPro" id="IPR024940">
    <property type="entry name" value="TCF/LEF"/>
</dbReference>
<comment type="function">
    <text evidence="9">Segment polarity protein. Functions together with arm to transduce the Wingless (Wg) signal in embryos and in developing adult tissues. Acts as a transcriptional activator, but in the absence of arm, it binds to gro and acts as a transcriptional repressor of wg-responsive genes.</text>
</comment>
<keyword evidence="8 12" id="KW-0539">Nucleus</keyword>
<keyword evidence="6" id="KW-0010">Activator</keyword>
<dbReference type="AlphaFoldDB" id="A0A8B7PME5"/>
<dbReference type="GO" id="GO:0019900">
    <property type="term" value="F:kinase binding"/>
    <property type="evidence" value="ECO:0007669"/>
    <property type="project" value="UniProtKB-ARBA"/>
</dbReference>
<feature type="region of interest" description="Disordered" evidence="13">
    <location>
        <begin position="264"/>
        <end position="287"/>
    </location>
</feature>
<dbReference type="CDD" id="cd21996">
    <property type="entry name" value="HMG-box_TCF7-like"/>
    <property type="match status" value="1"/>
</dbReference>
<dbReference type="SMART" id="SM01366">
    <property type="entry name" value="c-clamp"/>
    <property type="match status" value="1"/>
</dbReference>
<keyword evidence="7" id="KW-0804">Transcription</keyword>
<sequence length="400" mass="44078">TADKIGLGAGGAGTSLFSLYNNGQHFAQPPPAHMGITPYPIDPKAGLRPPVYPFTASQYSYHLGADFTQMATWFTTPSLMPPHPGLTPPLPHSLVASPKAADLPHSSHDNHRHHGMLDAKTLGSPHDKNLLDGKGEKKPHIKKPLNAFMLYMKEMRAQVVAECTLKESAAINQILGRKWHALSKEEQAKYYDMARRERQIHMQMYPGWNARDNYGMMKKKKRKKEKSVDGANMKKCRARYGLDQQNQWCKPCRRKKKCIRYMEGEEGEEGGSSGSIEAQESDESDDEIQDDNIHDVISDVNMASPSNNFQMLLSPSTSLASPSGPPSLMPSPASLASPTTPGDLKEVFAPIPPQQLVPRIPVGTNPRDLNNPLSVNQLTGQCITASDNQNQEHPAMVSVT</sequence>
<keyword evidence="5 12" id="KW-0238">DNA-binding</keyword>
<dbReference type="Gene3D" id="1.10.30.10">
    <property type="entry name" value="High mobility group box domain"/>
    <property type="match status" value="1"/>
</dbReference>
<comment type="similarity">
    <text evidence="2">Belongs to the TCF/LEF family.</text>
</comment>
<dbReference type="PANTHER" id="PTHR10373:SF38">
    <property type="entry name" value="PROTEIN PANGOLIN, ISOFORM J"/>
    <property type="match status" value="1"/>
</dbReference>
<evidence type="ECO:0000256" key="12">
    <source>
        <dbReference type="PROSITE-ProRule" id="PRU00267"/>
    </source>
</evidence>
<dbReference type="GO" id="GO:1990907">
    <property type="term" value="C:beta-catenin-TCF complex"/>
    <property type="evidence" value="ECO:0007669"/>
    <property type="project" value="TreeGrafter"/>
</dbReference>
<feature type="compositionally biased region" description="Low complexity" evidence="13">
    <location>
        <begin position="313"/>
        <end position="322"/>
    </location>
</feature>
<evidence type="ECO:0000256" key="9">
    <source>
        <dbReference type="ARBA" id="ARBA00053480"/>
    </source>
</evidence>
<evidence type="ECO:0000313" key="15">
    <source>
        <dbReference type="Proteomes" id="UP000694843"/>
    </source>
</evidence>
<dbReference type="KEGG" id="hazt:108681978"/>
<comment type="subcellular location">
    <subcellularLocation>
        <location evidence="1">Nucleus</location>
    </subcellularLocation>
</comment>
<dbReference type="GO" id="GO:0072091">
    <property type="term" value="P:regulation of stem cell proliferation"/>
    <property type="evidence" value="ECO:0007669"/>
    <property type="project" value="UniProtKB-ARBA"/>
</dbReference>
<evidence type="ECO:0000256" key="11">
    <source>
        <dbReference type="ARBA" id="ARBA00080285"/>
    </source>
</evidence>
<feature type="domain" description="HMG box" evidence="14">
    <location>
        <begin position="141"/>
        <end position="209"/>
    </location>
</feature>
<dbReference type="PROSITE" id="PS50118">
    <property type="entry name" value="HMG_BOX_2"/>
    <property type="match status" value="1"/>
</dbReference>
<dbReference type="GO" id="GO:0000785">
    <property type="term" value="C:chromatin"/>
    <property type="evidence" value="ECO:0007669"/>
    <property type="project" value="TreeGrafter"/>
</dbReference>
<dbReference type="PANTHER" id="PTHR10373">
    <property type="entry name" value="TRANSCRIPTION FACTOR 7 FAMILY MEMBER"/>
    <property type="match status" value="1"/>
</dbReference>
<evidence type="ECO:0000256" key="6">
    <source>
        <dbReference type="ARBA" id="ARBA00023159"/>
    </source>
</evidence>
<dbReference type="GO" id="GO:0010628">
    <property type="term" value="P:positive regulation of gene expression"/>
    <property type="evidence" value="ECO:0007669"/>
    <property type="project" value="UniProtKB-ARBA"/>
</dbReference>
<evidence type="ECO:0000256" key="7">
    <source>
        <dbReference type="ARBA" id="ARBA00023163"/>
    </source>
</evidence>
<dbReference type="GO" id="GO:0000981">
    <property type="term" value="F:DNA-binding transcription factor activity, RNA polymerase II-specific"/>
    <property type="evidence" value="ECO:0007669"/>
    <property type="project" value="TreeGrafter"/>
</dbReference>
<evidence type="ECO:0000256" key="13">
    <source>
        <dbReference type="SAM" id="MobiDB-lite"/>
    </source>
</evidence>
<evidence type="ECO:0000256" key="4">
    <source>
        <dbReference type="ARBA" id="ARBA00023015"/>
    </source>
</evidence>
<feature type="region of interest" description="Disordered" evidence="13">
    <location>
        <begin position="98"/>
        <end position="125"/>
    </location>
</feature>
<dbReference type="FunFam" id="1.10.30.10:FF:000001">
    <property type="entry name" value="transcription factor 7 isoform X2"/>
    <property type="match status" value="1"/>
</dbReference>
<keyword evidence="3" id="KW-0879">Wnt signaling pathway</keyword>
<dbReference type="GO" id="GO:0035277">
    <property type="term" value="P:spiracle morphogenesis, open tracheal system"/>
    <property type="evidence" value="ECO:0007669"/>
    <property type="project" value="UniProtKB-ARBA"/>
</dbReference>
<gene>
    <name evidence="16" type="primary">LOC108681978</name>
</gene>
<evidence type="ECO:0000256" key="1">
    <source>
        <dbReference type="ARBA" id="ARBA00004123"/>
    </source>
</evidence>
<dbReference type="GeneID" id="108681978"/>
<evidence type="ECO:0000313" key="16">
    <source>
        <dbReference type="RefSeq" id="XP_018026552.1"/>
    </source>
</evidence>
<evidence type="ECO:0000256" key="8">
    <source>
        <dbReference type="ARBA" id="ARBA00023242"/>
    </source>
</evidence>
<protein>
    <recommendedName>
        <fullName evidence="11">dTCF</fullName>
    </recommendedName>
</protein>
<proteinExistence type="inferred from homology"/>
<dbReference type="InterPro" id="IPR036910">
    <property type="entry name" value="HMG_box_dom_sf"/>
</dbReference>
<dbReference type="SUPFAM" id="SSF47095">
    <property type="entry name" value="HMG-box"/>
    <property type="match status" value="1"/>
</dbReference>
<evidence type="ECO:0000256" key="2">
    <source>
        <dbReference type="ARBA" id="ARBA00006569"/>
    </source>
</evidence>
<feature type="DNA-binding region" description="HMG box" evidence="12">
    <location>
        <begin position="141"/>
        <end position="209"/>
    </location>
</feature>
<dbReference type="Pfam" id="PF00505">
    <property type="entry name" value="HMG_box"/>
    <property type="match status" value="1"/>
</dbReference>
<dbReference type="OrthoDB" id="2307332at2759"/>
<feature type="non-terminal residue" evidence="16">
    <location>
        <position position="1"/>
    </location>
</feature>
<dbReference type="GO" id="GO:0001222">
    <property type="term" value="F:transcription corepressor binding"/>
    <property type="evidence" value="ECO:0007669"/>
    <property type="project" value="UniProtKB-ARBA"/>
</dbReference>
<keyword evidence="15" id="KW-1185">Reference proteome</keyword>
<evidence type="ECO:0000256" key="5">
    <source>
        <dbReference type="ARBA" id="ARBA00023125"/>
    </source>
</evidence>
<organism evidence="15 16">
    <name type="scientific">Hyalella azteca</name>
    <name type="common">Amphipod</name>
    <dbReference type="NCBI Taxonomy" id="294128"/>
    <lineage>
        <taxon>Eukaryota</taxon>
        <taxon>Metazoa</taxon>
        <taxon>Ecdysozoa</taxon>
        <taxon>Arthropoda</taxon>
        <taxon>Crustacea</taxon>
        <taxon>Multicrustacea</taxon>
        <taxon>Malacostraca</taxon>
        <taxon>Eumalacostraca</taxon>
        <taxon>Peracarida</taxon>
        <taxon>Amphipoda</taxon>
        <taxon>Senticaudata</taxon>
        <taxon>Talitrida</taxon>
        <taxon>Talitroidea</taxon>
        <taxon>Hyalellidae</taxon>
        <taxon>Hyalella</taxon>
    </lineage>
</organism>
<evidence type="ECO:0000256" key="10">
    <source>
        <dbReference type="ARBA" id="ARBA00061799"/>
    </source>
</evidence>
<dbReference type="OMA" id="HPPHEAI"/>
<keyword evidence="4" id="KW-0805">Transcription regulation</keyword>
<accession>A0A8B7PME5</accession>
<dbReference type="GO" id="GO:0007435">
    <property type="term" value="P:salivary gland morphogenesis"/>
    <property type="evidence" value="ECO:0007669"/>
    <property type="project" value="UniProtKB-ARBA"/>
</dbReference>
<dbReference type="SMART" id="SM00398">
    <property type="entry name" value="HMG"/>
    <property type="match status" value="1"/>
</dbReference>
<evidence type="ECO:0000259" key="14">
    <source>
        <dbReference type="PROSITE" id="PS50118"/>
    </source>
</evidence>
<dbReference type="InterPro" id="IPR009071">
    <property type="entry name" value="HMG_box_dom"/>
</dbReference>
<dbReference type="GO" id="GO:0000978">
    <property type="term" value="F:RNA polymerase II cis-regulatory region sequence-specific DNA binding"/>
    <property type="evidence" value="ECO:0007669"/>
    <property type="project" value="TreeGrafter"/>
</dbReference>
<dbReference type="GO" id="GO:0060070">
    <property type="term" value="P:canonical Wnt signaling pathway"/>
    <property type="evidence" value="ECO:0007669"/>
    <property type="project" value="TreeGrafter"/>
</dbReference>
<feature type="compositionally biased region" description="Low complexity" evidence="13">
    <location>
        <begin position="330"/>
        <end position="341"/>
    </location>
</feature>
<reference evidence="16" key="1">
    <citation type="submission" date="2025-08" db="UniProtKB">
        <authorList>
            <consortium name="RefSeq"/>
        </authorList>
    </citation>
    <scope>IDENTIFICATION</scope>
    <source>
        <tissue evidence="16">Whole organism</tissue>
    </source>
</reference>
<dbReference type="GO" id="GO:0007500">
    <property type="term" value="P:mesodermal cell fate determination"/>
    <property type="evidence" value="ECO:0007669"/>
    <property type="project" value="UniProtKB-ARBA"/>
</dbReference>
<feature type="region of interest" description="Disordered" evidence="13">
    <location>
        <begin position="313"/>
        <end position="341"/>
    </location>
</feature>
<dbReference type="GO" id="GO:0045892">
    <property type="term" value="P:negative regulation of DNA-templated transcription"/>
    <property type="evidence" value="ECO:0007669"/>
    <property type="project" value="UniProtKB-ARBA"/>
</dbReference>